<reference evidence="2 3" key="2">
    <citation type="submission" date="2018-11" db="EMBL/GenBank/DDBJ databases">
        <authorList>
            <consortium name="Pathogen Informatics"/>
        </authorList>
    </citation>
    <scope>NUCLEOTIDE SEQUENCE [LARGE SCALE GENOMIC DNA]</scope>
    <source>
        <strain evidence="2 3">Egypt</strain>
    </source>
</reference>
<evidence type="ECO:0000313" key="3">
    <source>
        <dbReference type="Proteomes" id="UP000272942"/>
    </source>
</evidence>
<gene>
    <name evidence="2" type="ORF">ECPE_LOCUS15590</name>
</gene>
<protein>
    <submittedName>
        <fullName evidence="2 4">Uncharacterized protein</fullName>
    </submittedName>
</protein>
<sequence>MLQRSRVKLDIRAKLFTSRVIPYGNDLPDDVFPSLVRRSNEQSPITTEVSHHIVTRGPPVHALSSRRAPDKLRTAHAELQHMLNMGTMRPVDSGGPISNELRVRQY</sequence>
<accession>A0A183B8Q5</accession>
<dbReference type="WBParaSite" id="ECPE_0001563001-mRNA-1">
    <property type="protein sequence ID" value="ECPE_0001563001-mRNA-1"/>
    <property type="gene ID" value="ECPE_0001563001"/>
</dbReference>
<feature type="region of interest" description="Disordered" evidence="1">
    <location>
        <begin position="84"/>
        <end position="106"/>
    </location>
</feature>
<dbReference type="Proteomes" id="UP000272942">
    <property type="component" value="Unassembled WGS sequence"/>
</dbReference>
<dbReference type="AlphaFoldDB" id="A0A183B8Q5"/>
<dbReference type="EMBL" id="UZAN01061099">
    <property type="protein sequence ID" value="VDP92862.1"/>
    <property type="molecule type" value="Genomic_DNA"/>
</dbReference>
<reference evidence="4" key="1">
    <citation type="submission" date="2016-06" db="UniProtKB">
        <authorList>
            <consortium name="WormBaseParasite"/>
        </authorList>
    </citation>
    <scope>IDENTIFICATION</scope>
</reference>
<evidence type="ECO:0000256" key="1">
    <source>
        <dbReference type="SAM" id="MobiDB-lite"/>
    </source>
</evidence>
<proteinExistence type="predicted"/>
<organism evidence="4">
    <name type="scientific">Echinostoma caproni</name>
    <dbReference type="NCBI Taxonomy" id="27848"/>
    <lineage>
        <taxon>Eukaryota</taxon>
        <taxon>Metazoa</taxon>
        <taxon>Spiralia</taxon>
        <taxon>Lophotrochozoa</taxon>
        <taxon>Platyhelminthes</taxon>
        <taxon>Trematoda</taxon>
        <taxon>Digenea</taxon>
        <taxon>Plagiorchiida</taxon>
        <taxon>Echinostomata</taxon>
        <taxon>Echinostomatoidea</taxon>
        <taxon>Echinostomatidae</taxon>
        <taxon>Echinostoma</taxon>
    </lineage>
</organism>
<keyword evidence="3" id="KW-1185">Reference proteome</keyword>
<evidence type="ECO:0000313" key="4">
    <source>
        <dbReference type="WBParaSite" id="ECPE_0001563001-mRNA-1"/>
    </source>
</evidence>
<name>A0A183B8Q5_9TREM</name>
<feature type="region of interest" description="Disordered" evidence="1">
    <location>
        <begin position="42"/>
        <end position="67"/>
    </location>
</feature>
<evidence type="ECO:0000313" key="2">
    <source>
        <dbReference type="EMBL" id="VDP92862.1"/>
    </source>
</evidence>
<dbReference type="OrthoDB" id="6932368at2759"/>